<evidence type="ECO:0000256" key="5">
    <source>
        <dbReference type="PIRSR" id="PIRSR601019-1"/>
    </source>
</evidence>
<keyword evidence="6" id="KW-0479">Metal-binding</keyword>
<feature type="compositionally biased region" description="Polar residues" evidence="7">
    <location>
        <begin position="1052"/>
        <end position="1064"/>
    </location>
</feature>
<dbReference type="SUPFAM" id="SSF52540">
    <property type="entry name" value="P-loop containing nucleoside triphosphate hydrolases"/>
    <property type="match status" value="1"/>
</dbReference>
<evidence type="ECO:0000256" key="4">
    <source>
        <dbReference type="ARBA" id="ARBA00023224"/>
    </source>
</evidence>
<dbReference type="Pfam" id="PF00503">
    <property type="entry name" value="G-alpha"/>
    <property type="match status" value="1"/>
</dbReference>
<evidence type="ECO:0000256" key="1">
    <source>
        <dbReference type="ARBA" id="ARBA00011356"/>
    </source>
</evidence>
<evidence type="ECO:0000256" key="3">
    <source>
        <dbReference type="ARBA" id="ARBA00023134"/>
    </source>
</evidence>
<dbReference type="GO" id="GO:0031683">
    <property type="term" value="F:G-protein beta/gamma-subunit complex binding"/>
    <property type="evidence" value="ECO:0007669"/>
    <property type="project" value="InterPro"/>
</dbReference>
<keyword evidence="8" id="KW-0812">Transmembrane</keyword>
<dbReference type="GO" id="GO:0005737">
    <property type="term" value="C:cytoplasm"/>
    <property type="evidence" value="ECO:0007669"/>
    <property type="project" value="TreeGrafter"/>
</dbReference>
<dbReference type="SUPFAM" id="SSF47895">
    <property type="entry name" value="Transducin (alpha subunit), insertion domain"/>
    <property type="match status" value="1"/>
</dbReference>
<dbReference type="GO" id="GO:0001664">
    <property type="term" value="F:G protein-coupled receptor binding"/>
    <property type="evidence" value="ECO:0007669"/>
    <property type="project" value="TreeGrafter"/>
</dbReference>
<organism evidence="9 10">
    <name type="scientific">Dimorphilus gyrociliatus</name>
    <dbReference type="NCBI Taxonomy" id="2664684"/>
    <lineage>
        <taxon>Eukaryota</taxon>
        <taxon>Metazoa</taxon>
        <taxon>Spiralia</taxon>
        <taxon>Lophotrochozoa</taxon>
        <taxon>Annelida</taxon>
        <taxon>Polychaeta</taxon>
        <taxon>Polychaeta incertae sedis</taxon>
        <taxon>Dinophilidae</taxon>
        <taxon>Dimorphilus</taxon>
    </lineage>
</organism>
<keyword evidence="6" id="KW-0460">Magnesium</keyword>
<evidence type="ECO:0000256" key="6">
    <source>
        <dbReference type="PIRSR" id="PIRSR601019-2"/>
    </source>
</evidence>
<dbReference type="GO" id="GO:0007191">
    <property type="term" value="P:adenylate cyclase-activating dopamine receptor signaling pathway"/>
    <property type="evidence" value="ECO:0007669"/>
    <property type="project" value="TreeGrafter"/>
</dbReference>
<keyword evidence="4" id="KW-0807">Transducer</keyword>
<dbReference type="InterPro" id="IPR027417">
    <property type="entry name" value="P-loop_NTPase"/>
</dbReference>
<name>A0A7I8VW25_9ANNE</name>
<evidence type="ECO:0000256" key="7">
    <source>
        <dbReference type="SAM" id="MobiDB-lite"/>
    </source>
</evidence>
<keyword evidence="10" id="KW-1185">Reference proteome</keyword>
<protein>
    <submittedName>
        <fullName evidence="9">DgyrCDS9096</fullName>
    </submittedName>
</protein>
<dbReference type="FunFam" id="3.40.50.300:FF:000720">
    <property type="entry name" value="Guanine nucleotide-binding protein G(k) subunit alpha"/>
    <property type="match status" value="1"/>
</dbReference>
<dbReference type="Gene3D" id="3.40.50.300">
    <property type="entry name" value="P-loop containing nucleotide triphosphate hydrolases"/>
    <property type="match status" value="1"/>
</dbReference>
<comment type="caution">
    <text evidence="9">The sequence shown here is derived from an EMBL/GenBank/DDBJ whole genome shotgun (WGS) entry which is preliminary data.</text>
</comment>
<dbReference type="GO" id="GO:0005525">
    <property type="term" value="F:GTP binding"/>
    <property type="evidence" value="ECO:0007669"/>
    <property type="project" value="UniProtKB-KW"/>
</dbReference>
<feature type="binding site" evidence="6">
    <location>
        <position position="93"/>
    </location>
    <ligand>
        <name>Mg(2+)</name>
        <dbReference type="ChEBI" id="CHEBI:18420"/>
    </ligand>
</feature>
<evidence type="ECO:0000256" key="2">
    <source>
        <dbReference type="ARBA" id="ARBA00022741"/>
    </source>
</evidence>
<dbReference type="SMART" id="SM00275">
    <property type="entry name" value="G_alpha"/>
    <property type="match status" value="1"/>
</dbReference>
<dbReference type="EMBL" id="CAJFCJ010000012">
    <property type="protein sequence ID" value="CAD5120531.1"/>
    <property type="molecule type" value="Genomic_DNA"/>
</dbReference>
<keyword evidence="2 5" id="KW-0547">Nucleotide-binding</keyword>
<feature type="binding site" evidence="5">
    <location>
        <begin position="87"/>
        <end position="93"/>
    </location>
    <ligand>
        <name>GTP</name>
        <dbReference type="ChEBI" id="CHEBI:37565"/>
    </ligand>
</feature>
<dbReference type="InterPro" id="IPR001019">
    <property type="entry name" value="Gprotein_alpha_su"/>
</dbReference>
<feature type="compositionally biased region" description="Basic and acidic residues" evidence="7">
    <location>
        <begin position="1039"/>
        <end position="1049"/>
    </location>
</feature>
<dbReference type="Proteomes" id="UP000549394">
    <property type="component" value="Unassembled WGS sequence"/>
</dbReference>
<feature type="binding site" evidence="5">
    <location>
        <begin position="116"/>
        <end position="120"/>
    </location>
    <ligand>
        <name>GTP</name>
        <dbReference type="ChEBI" id="CHEBI:37565"/>
    </ligand>
</feature>
<dbReference type="OrthoDB" id="5817230at2759"/>
<evidence type="ECO:0000256" key="8">
    <source>
        <dbReference type="SAM" id="Phobius"/>
    </source>
</evidence>
<dbReference type="PROSITE" id="PS51882">
    <property type="entry name" value="G_ALPHA"/>
    <property type="match status" value="1"/>
</dbReference>
<dbReference type="CDD" id="cd00066">
    <property type="entry name" value="G-alpha"/>
    <property type="match status" value="1"/>
</dbReference>
<dbReference type="GO" id="GO:0005834">
    <property type="term" value="C:heterotrimeric G-protein complex"/>
    <property type="evidence" value="ECO:0007669"/>
    <property type="project" value="TreeGrafter"/>
</dbReference>
<comment type="subunit">
    <text evidence="1">G proteins are composed of 3 units; alpha, beta and gamma. The alpha chain contains the guanine nucleotide binding site.</text>
</comment>
<feature type="binding site" evidence="5">
    <location>
        <begin position="185"/>
        <end position="188"/>
    </location>
    <ligand>
        <name>GTP</name>
        <dbReference type="ChEBI" id="CHEBI:37565"/>
    </ligand>
</feature>
<dbReference type="GO" id="GO:0046872">
    <property type="term" value="F:metal ion binding"/>
    <property type="evidence" value="ECO:0007669"/>
    <property type="project" value="UniProtKB-KW"/>
</dbReference>
<evidence type="ECO:0000313" key="10">
    <source>
        <dbReference type="Proteomes" id="UP000549394"/>
    </source>
</evidence>
<dbReference type="PANTHER" id="PTHR10218:SF367">
    <property type="entry name" value="GUANINE NUCLEOTIDE-BINDING PROTEIN G(F) SUBUNIT ALPHA"/>
    <property type="match status" value="1"/>
</dbReference>
<dbReference type="PANTHER" id="PTHR10218">
    <property type="entry name" value="GTP-BINDING PROTEIN ALPHA SUBUNIT"/>
    <property type="match status" value="1"/>
</dbReference>
<dbReference type="AlphaFoldDB" id="A0A7I8VW25"/>
<feature type="transmembrane region" description="Helical" evidence="8">
    <location>
        <begin position="815"/>
        <end position="839"/>
    </location>
</feature>
<accession>A0A7I8VW25</accession>
<dbReference type="Gene3D" id="1.10.400.10">
    <property type="entry name" value="GI Alpha 1, domain 2-like"/>
    <property type="match status" value="1"/>
</dbReference>
<sequence>MNRLGISLADKRLEESKKYLLENCLQEDFDYPQIFYDHTEKLWRDNGVLKCYARNAEYQLIDCAKYFLDKIDVIRLDSYLPSDHDILHCRILTNSIQKIEFTVMDKKSRIPFHVFDVGGQRGERKKWIQMFDSATAILFLLDCSSFDVNVRDDFESNRLLEATEVFEHIWNSRFLKNVSLILFVNKIDLLEGKIRSGSSIDNLVKSIPSTHKYFPVYDRVYREFSKPLDQERKEFIDSFLTREKKPENRLKFRRRSSRSPSVQPEILDEIVKTAVIIKRVFMEVAHGSKKGSEGREFHRGHYCEPFYTCAIDTDNIQKVLEGVRSILIKKALRWLRKGLNSQDMKKLHPVYTLNDSWDLPRHFEYENYRLDRDNLEEDMIKEFEEYSRQFCYHLRRVRSHLLSEISDGMMQDTHSNAKSNDNPSLSTSKNRISNREFLESSVDGIHSALELNLSNDEGRDGRISIWKSENCTFIKSSRTIVNGEISELCTSKNCSNVGANFLIINWNSASSSFRLRVYDSELKFINYKFDREPNHPKGEYRYTCVISRGKMEEWKSVQLSCTDETSCSPKSHNNINYISSTKLNSCSFSDTKFPNSDYTTFTKWCEFKKYNFNGLIGWKIKPNVNPGYFLVHQQGVCPTYVKITNAEDFYSESIKYESSNVIESAARLHGACWNNTALVFKIKNDTITAKWTLVDVKCKRDYEILGSSSFTVTVAPGIFDIGKKLGVVYMNNTEYSYEIPLKYNGSYLEIKPNCEKQTNLDCSCDRIREKINVQMSTSPQVTNEDDKSIEISTKPYISPKSPTEFVGSPKNHTEIIVIICVTGGFGIILLVFGICFCTYRCRCKRGYKIVHFVCDNGTPSNNDIAVELFGFLRVVKEFETKFYDLSQDVDKNVKFFLIILSENKEFNDLYIRRLDFYKNCFIFASLHEHLKSPTNGKVYYIPKDMRKLLKALGAHVNEDLYKAKLFNLRDTIERVNRGEKIVKNYERQNSVAGVHFNSINEIIPPEDNYDIAECKQEYENCHLQFKVEYDEESLSSDTSDTRRHSDPVSDCRQPTISISKTSVV</sequence>
<keyword evidence="3 5" id="KW-0342">GTP-binding</keyword>
<dbReference type="GO" id="GO:0003924">
    <property type="term" value="F:GTPase activity"/>
    <property type="evidence" value="ECO:0007669"/>
    <property type="project" value="InterPro"/>
</dbReference>
<gene>
    <name evidence="9" type="ORF">DGYR_LOCUS8619</name>
</gene>
<dbReference type="GO" id="GO:0007606">
    <property type="term" value="P:sensory perception of chemical stimulus"/>
    <property type="evidence" value="ECO:0007669"/>
    <property type="project" value="TreeGrafter"/>
</dbReference>
<dbReference type="PRINTS" id="PR00318">
    <property type="entry name" value="GPROTEINA"/>
</dbReference>
<evidence type="ECO:0000313" key="9">
    <source>
        <dbReference type="EMBL" id="CAD5120531.1"/>
    </source>
</evidence>
<keyword evidence="8" id="KW-0472">Membrane</keyword>
<proteinExistence type="predicted"/>
<reference evidence="9 10" key="1">
    <citation type="submission" date="2020-08" db="EMBL/GenBank/DDBJ databases">
        <authorList>
            <person name="Hejnol A."/>
        </authorList>
    </citation>
    <scope>NUCLEOTIDE SEQUENCE [LARGE SCALE GENOMIC DNA]</scope>
</reference>
<feature type="region of interest" description="Disordered" evidence="7">
    <location>
        <begin position="1032"/>
        <end position="1064"/>
    </location>
</feature>
<dbReference type="InterPro" id="IPR011025">
    <property type="entry name" value="GproteinA_insert"/>
</dbReference>
<keyword evidence="8" id="KW-1133">Transmembrane helix</keyword>